<proteinExistence type="predicted"/>
<accession>A0A6A3EWC9</accession>
<protein>
    <submittedName>
        <fullName evidence="2">Uncharacterized protein</fullName>
    </submittedName>
</protein>
<evidence type="ECO:0000313" key="5">
    <source>
        <dbReference type="EMBL" id="KAE9104487.1"/>
    </source>
</evidence>
<keyword evidence="1" id="KW-0812">Transmembrane</keyword>
<evidence type="ECO:0000256" key="1">
    <source>
        <dbReference type="SAM" id="Phobius"/>
    </source>
</evidence>
<dbReference type="EMBL" id="QXGE01001156">
    <property type="protein sequence ID" value="KAE9296875.1"/>
    <property type="molecule type" value="Genomic_DNA"/>
</dbReference>
<evidence type="ECO:0000313" key="4">
    <source>
        <dbReference type="EMBL" id="KAE9103763.1"/>
    </source>
</evidence>
<dbReference type="EMBL" id="QXFX01000805">
    <property type="protein sequence ID" value="KAE9103763.1"/>
    <property type="molecule type" value="Genomic_DNA"/>
</dbReference>
<evidence type="ECO:0000313" key="11">
    <source>
        <dbReference type="Proteomes" id="UP000488956"/>
    </source>
</evidence>
<comment type="caution">
    <text evidence="2">The sequence shown here is derived from an EMBL/GenBank/DDBJ whole genome shotgun (WGS) entry which is preliminary data.</text>
</comment>
<evidence type="ECO:0000313" key="10">
    <source>
        <dbReference type="Proteomes" id="UP000441208"/>
    </source>
</evidence>
<name>A0A6A3EWC9_9STRA</name>
<evidence type="ECO:0000313" key="8">
    <source>
        <dbReference type="Proteomes" id="UP000437068"/>
    </source>
</evidence>
<dbReference type="Proteomes" id="UP000429523">
    <property type="component" value="Unassembled WGS sequence"/>
</dbReference>
<dbReference type="AlphaFoldDB" id="A0A6A3EWC9"/>
<dbReference type="Proteomes" id="UP000440732">
    <property type="component" value="Unassembled WGS sequence"/>
</dbReference>
<evidence type="ECO:0000313" key="2">
    <source>
        <dbReference type="EMBL" id="KAE8937804.1"/>
    </source>
</evidence>
<evidence type="ECO:0000313" key="7">
    <source>
        <dbReference type="Proteomes" id="UP000429523"/>
    </source>
</evidence>
<gene>
    <name evidence="6" type="ORF">PF001_g16658</name>
    <name evidence="5" type="ORF">PF006_g21891</name>
    <name evidence="3" type="ORF">PF007_g15052</name>
    <name evidence="2" type="ORF">PF009_g12295</name>
    <name evidence="4" type="ORF">PF010_g13620</name>
</gene>
<keyword evidence="1" id="KW-0472">Membrane</keyword>
<dbReference type="Proteomes" id="UP000488956">
    <property type="component" value="Unassembled WGS sequence"/>
</dbReference>
<sequence length="60" mass="6733">MTCHWHSSWRSSGKPSSSTAFSCIALSVTSTRILVQAGLCFWKHLTARRRFGFSSLSIKQ</sequence>
<organism evidence="2 7">
    <name type="scientific">Phytophthora fragariae</name>
    <dbReference type="NCBI Taxonomy" id="53985"/>
    <lineage>
        <taxon>Eukaryota</taxon>
        <taxon>Sar</taxon>
        <taxon>Stramenopiles</taxon>
        <taxon>Oomycota</taxon>
        <taxon>Peronosporomycetes</taxon>
        <taxon>Peronosporales</taxon>
        <taxon>Peronosporaceae</taxon>
        <taxon>Phytophthora</taxon>
    </lineage>
</organism>
<dbReference type="Proteomes" id="UP000437068">
    <property type="component" value="Unassembled WGS sequence"/>
</dbReference>
<evidence type="ECO:0000313" key="6">
    <source>
        <dbReference type="EMBL" id="KAE9296875.1"/>
    </source>
</evidence>
<dbReference type="Proteomes" id="UP000441208">
    <property type="component" value="Unassembled WGS sequence"/>
</dbReference>
<evidence type="ECO:0000313" key="3">
    <source>
        <dbReference type="EMBL" id="KAE9101666.1"/>
    </source>
</evidence>
<dbReference type="EMBL" id="QXGA01002070">
    <property type="protein sequence ID" value="KAE9104487.1"/>
    <property type="molecule type" value="Genomic_DNA"/>
</dbReference>
<reference evidence="7 8" key="1">
    <citation type="submission" date="2018-08" db="EMBL/GenBank/DDBJ databases">
        <title>Genomic investigation of the strawberry pathogen Phytophthora fragariae indicates pathogenicity is determined by transcriptional variation in three key races.</title>
        <authorList>
            <person name="Adams T.M."/>
            <person name="Armitage A.D."/>
            <person name="Sobczyk M.K."/>
            <person name="Bates H.J."/>
            <person name="Dunwell J.M."/>
            <person name="Nellist C.F."/>
            <person name="Harrison R.J."/>
        </authorList>
    </citation>
    <scope>NUCLEOTIDE SEQUENCE [LARGE SCALE GENOMIC DNA]</scope>
    <source>
        <strain evidence="6 8">A4</strain>
        <strain evidence="5 9">NOV-5</strain>
        <strain evidence="3 10">NOV-71</strain>
        <strain evidence="2 7">NOV-9</strain>
        <strain evidence="4 11">ONT-3</strain>
    </source>
</reference>
<dbReference type="EMBL" id="QXFZ01000905">
    <property type="protein sequence ID" value="KAE9101666.1"/>
    <property type="molecule type" value="Genomic_DNA"/>
</dbReference>
<evidence type="ECO:0000313" key="9">
    <source>
        <dbReference type="Proteomes" id="UP000440732"/>
    </source>
</evidence>
<dbReference type="EMBL" id="QXGF01000609">
    <property type="protein sequence ID" value="KAE8937804.1"/>
    <property type="molecule type" value="Genomic_DNA"/>
</dbReference>
<feature type="transmembrane region" description="Helical" evidence="1">
    <location>
        <begin position="19"/>
        <end position="42"/>
    </location>
</feature>
<keyword evidence="1" id="KW-1133">Transmembrane helix</keyword>